<evidence type="ECO:0000256" key="2">
    <source>
        <dbReference type="SAM" id="Phobius"/>
    </source>
</evidence>
<name>A0ABW4KZT2_9MICO</name>
<evidence type="ECO:0008006" key="5">
    <source>
        <dbReference type="Google" id="ProtNLM"/>
    </source>
</evidence>
<gene>
    <name evidence="3" type="ORF">ACFSE6_03120</name>
</gene>
<dbReference type="EMBL" id="JBHUEE010000001">
    <property type="protein sequence ID" value="MFD1716811.1"/>
    <property type="molecule type" value="Genomic_DNA"/>
</dbReference>
<keyword evidence="2" id="KW-0812">Transmembrane</keyword>
<keyword evidence="2" id="KW-1133">Transmembrane helix</keyword>
<dbReference type="Proteomes" id="UP001597277">
    <property type="component" value="Unassembled WGS sequence"/>
</dbReference>
<reference evidence="4" key="1">
    <citation type="journal article" date="2019" name="Int. J. Syst. Evol. Microbiol.">
        <title>The Global Catalogue of Microorganisms (GCM) 10K type strain sequencing project: providing services to taxonomists for standard genome sequencing and annotation.</title>
        <authorList>
            <consortium name="The Broad Institute Genomics Platform"/>
            <consortium name="The Broad Institute Genome Sequencing Center for Infectious Disease"/>
            <person name="Wu L."/>
            <person name="Ma J."/>
        </authorList>
    </citation>
    <scope>NUCLEOTIDE SEQUENCE [LARGE SCALE GENOMIC DNA]</scope>
    <source>
        <strain evidence="4">JCM 17130</strain>
    </source>
</reference>
<feature type="region of interest" description="Disordered" evidence="1">
    <location>
        <begin position="1"/>
        <end position="49"/>
    </location>
</feature>
<organism evidence="3 4">
    <name type="scientific">Georgenia deserti</name>
    <dbReference type="NCBI Taxonomy" id="2093781"/>
    <lineage>
        <taxon>Bacteria</taxon>
        <taxon>Bacillati</taxon>
        <taxon>Actinomycetota</taxon>
        <taxon>Actinomycetes</taxon>
        <taxon>Micrococcales</taxon>
        <taxon>Bogoriellaceae</taxon>
        <taxon>Georgenia</taxon>
    </lineage>
</organism>
<feature type="compositionally biased region" description="Pro residues" evidence="1">
    <location>
        <begin position="1"/>
        <end position="10"/>
    </location>
</feature>
<protein>
    <recommendedName>
        <fullName evidence="5">DUF4245 family protein</fullName>
    </recommendedName>
</protein>
<feature type="transmembrane region" description="Helical" evidence="2">
    <location>
        <begin position="54"/>
        <end position="74"/>
    </location>
</feature>
<feature type="compositionally biased region" description="Low complexity" evidence="1">
    <location>
        <begin position="81"/>
        <end position="92"/>
    </location>
</feature>
<feature type="compositionally biased region" description="Basic and acidic residues" evidence="1">
    <location>
        <begin position="35"/>
        <end position="49"/>
    </location>
</feature>
<comment type="caution">
    <text evidence="3">The sequence shown here is derived from an EMBL/GenBank/DDBJ whole genome shotgun (WGS) entry which is preliminary data.</text>
</comment>
<evidence type="ECO:0000256" key="1">
    <source>
        <dbReference type="SAM" id="MobiDB-lite"/>
    </source>
</evidence>
<sequence>MSTPPEPPQPGRQEDVPSESPSEDGAPDAQQDAAGADRQDDAAAEPEEPRRRAWVLPVIAVVAILAVVAAIVVATRGGGTDPEPTANPATEETGAEETGAEETGETASDEATTEPAEDEREVARGDLEGRVDQTVIDPETETSFELQDGWSENADGTQAGARQAIEGVYTDGDQELRITAAAFETIEEHDTYADELVSRLQADGAEVTDEGPANEATGTGYSWVLETGEDPADTVVVWRTDDGVVLSLAGPRDAVEQVYRNMSI</sequence>
<proteinExistence type="predicted"/>
<accession>A0ABW4KZT2</accession>
<evidence type="ECO:0000313" key="4">
    <source>
        <dbReference type="Proteomes" id="UP001597277"/>
    </source>
</evidence>
<dbReference type="RefSeq" id="WP_388002234.1">
    <property type="nucleotide sequence ID" value="NZ_JBHUEE010000001.1"/>
</dbReference>
<keyword evidence="4" id="KW-1185">Reference proteome</keyword>
<feature type="compositionally biased region" description="Acidic residues" evidence="1">
    <location>
        <begin position="93"/>
        <end position="120"/>
    </location>
</feature>
<evidence type="ECO:0000313" key="3">
    <source>
        <dbReference type="EMBL" id="MFD1716811.1"/>
    </source>
</evidence>
<feature type="region of interest" description="Disordered" evidence="1">
    <location>
        <begin position="76"/>
        <end position="126"/>
    </location>
</feature>
<keyword evidence="2" id="KW-0472">Membrane</keyword>